<dbReference type="PANTHER" id="PTHR11709:SF518">
    <property type="entry name" value="MULTICOPPER OXIDASE"/>
    <property type="match status" value="1"/>
</dbReference>
<dbReference type="InterPro" id="IPR045087">
    <property type="entry name" value="Cu-oxidase_fam"/>
</dbReference>
<feature type="domain" description="Plastocyanin-like" evidence="8">
    <location>
        <begin position="158"/>
        <end position="266"/>
    </location>
</feature>
<evidence type="ECO:0000256" key="5">
    <source>
        <dbReference type="SAM" id="MobiDB-lite"/>
    </source>
</evidence>
<gene>
    <name evidence="9" type="ORF">CYMTET_56307</name>
</gene>
<keyword evidence="6" id="KW-0732">Signal</keyword>
<keyword evidence="4" id="KW-0186">Copper</keyword>
<dbReference type="InterPro" id="IPR011707">
    <property type="entry name" value="Cu-oxidase-like_N"/>
</dbReference>
<dbReference type="GO" id="GO:0016491">
    <property type="term" value="F:oxidoreductase activity"/>
    <property type="evidence" value="ECO:0007669"/>
    <property type="project" value="UniProtKB-KW"/>
</dbReference>
<name>A0AAE0ELY8_9CHLO</name>
<protein>
    <recommendedName>
        <fullName evidence="11">Multicopper oxidase</fullName>
    </recommendedName>
</protein>
<proteinExistence type="inferred from homology"/>
<dbReference type="CDD" id="cd13853">
    <property type="entry name" value="CuRO_1_Tth-MCO_like"/>
    <property type="match status" value="1"/>
</dbReference>
<reference evidence="9 10" key="1">
    <citation type="journal article" date="2015" name="Genome Biol. Evol.">
        <title>Comparative Genomics of a Bacterivorous Green Alga Reveals Evolutionary Causalities and Consequences of Phago-Mixotrophic Mode of Nutrition.</title>
        <authorList>
            <person name="Burns J.A."/>
            <person name="Paasch A."/>
            <person name="Narechania A."/>
            <person name="Kim E."/>
        </authorList>
    </citation>
    <scope>NUCLEOTIDE SEQUENCE [LARGE SCALE GENOMIC DNA]</scope>
    <source>
        <strain evidence="9 10">PLY_AMNH</strain>
    </source>
</reference>
<accession>A0AAE0ELY8</accession>
<evidence type="ECO:0000256" key="6">
    <source>
        <dbReference type="SAM" id="SignalP"/>
    </source>
</evidence>
<dbReference type="Pfam" id="PF07731">
    <property type="entry name" value="Cu-oxidase_2"/>
    <property type="match status" value="1"/>
</dbReference>
<dbReference type="EMBL" id="LGRX02035726">
    <property type="protein sequence ID" value="KAK3233393.1"/>
    <property type="molecule type" value="Genomic_DNA"/>
</dbReference>
<feature type="chain" id="PRO_5042250279" description="Multicopper oxidase" evidence="6">
    <location>
        <begin position="37"/>
        <end position="766"/>
    </location>
</feature>
<organism evidence="9 10">
    <name type="scientific">Cymbomonas tetramitiformis</name>
    <dbReference type="NCBI Taxonomy" id="36881"/>
    <lineage>
        <taxon>Eukaryota</taxon>
        <taxon>Viridiplantae</taxon>
        <taxon>Chlorophyta</taxon>
        <taxon>Pyramimonadophyceae</taxon>
        <taxon>Pyramimonadales</taxon>
        <taxon>Pyramimonadaceae</taxon>
        <taxon>Cymbomonas</taxon>
    </lineage>
</organism>
<feature type="region of interest" description="Disordered" evidence="5">
    <location>
        <begin position="685"/>
        <end position="729"/>
    </location>
</feature>
<dbReference type="SUPFAM" id="SSF49503">
    <property type="entry name" value="Cupredoxins"/>
    <property type="match status" value="3"/>
</dbReference>
<comment type="similarity">
    <text evidence="1">Belongs to the multicopper oxidase family.</text>
</comment>
<feature type="signal peptide" evidence="6">
    <location>
        <begin position="1"/>
        <end position="36"/>
    </location>
</feature>
<evidence type="ECO:0000256" key="2">
    <source>
        <dbReference type="ARBA" id="ARBA00022723"/>
    </source>
</evidence>
<sequence length="766" mass="83197">MHPSTRFTRDSQPTRIARVFSRVLVLLFLSLPTVSSCTCDEVKGMCTDDGCYQAAGGADCNDGSKPSDMCTDCSACSDTGASCPSQTITCAQAESSGIGIETPCGSTDVYDGPQLQEPIVLESSEGILEATLSVEQYKYDNGVYNFNTRAFCYEGACTVPGPTFKIRPGDTLKITLVNGLQPNIDDETSEMNTLRHPNTTNIHTHGLHVDPSTDNIFVTVESGESHTYEYYIPSDHMPGNHWYHSHVHGASTLHVLGGMVGALLVEFSDSETPPVTYSAMEAHTLVLSHHPLCSCNPTSDPFRIIDYEEIRTKICDQMPLDANVYSSPEISDAYDTNGQYQPYLNMQPGEWHRFDVVNAVADVFLELEIRDAVNAGSTACEMKLLSIDGVFLLEGPRDISYFSLVIAGRASIAVMCSTVGTYYFQSYPQQRACDYESGFAQNLLTLKVDGSTVSMDAPAWGSSAISRPYYLQDLRSITANYTWQVGVEQTGVSEASPAAAWLGVGTDCELKCDGRDSGSTYCEDSPNTYGECRYEAFAGEHGSYRHSAPLCSYEDLYIQGRGATPHPMHIHVNHFQTISQPDNADKGYGEVGDFRDTIPAFSGTTVVRYALDTYGGAIVVHCHFLYHEDLGMMDRFWAGPEVEACKASGGGDTGESFSYCDTYVPSPDAFSSSYTTVQEVCQSATSTSQPTTGPTPAASTPSSPTVTPTSPRLRLGPRFLPPPRQLPLPLTLRTQLGPRFHSSPSTTSTPTSVSHFASYNCITDAC</sequence>
<dbReference type="Proteomes" id="UP001190700">
    <property type="component" value="Unassembled WGS sequence"/>
</dbReference>
<dbReference type="InterPro" id="IPR002355">
    <property type="entry name" value="Cu_oxidase_Cu_BS"/>
</dbReference>
<evidence type="ECO:0000313" key="9">
    <source>
        <dbReference type="EMBL" id="KAK3233393.1"/>
    </source>
</evidence>
<dbReference type="Gene3D" id="2.60.40.420">
    <property type="entry name" value="Cupredoxins - blue copper proteins"/>
    <property type="match status" value="3"/>
</dbReference>
<evidence type="ECO:0000256" key="4">
    <source>
        <dbReference type="ARBA" id="ARBA00023008"/>
    </source>
</evidence>
<dbReference type="GO" id="GO:0005507">
    <property type="term" value="F:copper ion binding"/>
    <property type="evidence" value="ECO:0007669"/>
    <property type="project" value="InterPro"/>
</dbReference>
<feature type="domain" description="Plastocyanin-like" evidence="7">
    <location>
        <begin position="552"/>
        <end position="640"/>
    </location>
</feature>
<evidence type="ECO:0000256" key="1">
    <source>
        <dbReference type="ARBA" id="ARBA00010609"/>
    </source>
</evidence>
<dbReference type="InterPro" id="IPR008972">
    <property type="entry name" value="Cupredoxin"/>
</dbReference>
<keyword evidence="3" id="KW-0560">Oxidoreductase</keyword>
<dbReference type="PANTHER" id="PTHR11709">
    <property type="entry name" value="MULTI-COPPER OXIDASE"/>
    <property type="match status" value="1"/>
</dbReference>
<dbReference type="AlphaFoldDB" id="A0AAE0ELY8"/>
<comment type="caution">
    <text evidence="9">The sequence shown here is derived from an EMBL/GenBank/DDBJ whole genome shotgun (WGS) entry which is preliminary data.</text>
</comment>
<dbReference type="Pfam" id="PF07732">
    <property type="entry name" value="Cu-oxidase_3"/>
    <property type="match status" value="1"/>
</dbReference>
<dbReference type="PROSITE" id="PS00080">
    <property type="entry name" value="MULTICOPPER_OXIDASE2"/>
    <property type="match status" value="1"/>
</dbReference>
<evidence type="ECO:0000256" key="3">
    <source>
        <dbReference type="ARBA" id="ARBA00023002"/>
    </source>
</evidence>
<evidence type="ECO:0000259" key="7">
    <source>
        <dbReference type="Pfam" id="PF07731"/>
    </source>
</evidence>
<keyword evidence="2" id="KW-0479">Metal-binding</keyword>
<evidence type="ECO:0000259" key="8">
    <source>
        <dbReference type="Pfam" id="PF07732"/>
    </source>
</evidence>
<evidence type="ECO:0008006" key="11">
    <source>
        <dbReference type="Google" id="ProtNLM"/>
    </source>
</evidence>
<feature type="compositionally biased region" description="Low complexity" evidence="5">
    <location>
        <begin position="685"/>
        <end position="718"/>
    </location>
</feature>
<evidence type="ECO:0000313" key="10">
    <source>
        <dbReference type="Proteomes" id="UP001190700"/>
    </source>
</evidence>
<keyword evidence="10" id="KW-1185">Reference proteome</keyword>
<dbReference type="InterPro" id="IPR011706">
    <property type="entry name" value="Cu-oxidase_C"/>
</dbReference>